<feature type="region of interest" description="Disordered" evidence="1">
    <location>
        <begin position="1"/>
        <end position="22"/>
    </location>
</feature>
<name>A0A848M877_PAELE</name>
<protein>
    <submittedName>
        <fullName evidence="2">Uncharacterized protein</fullName>
    </submittedName>
</protein>
<accession>A0A848M877</accession>
<dbReference type="AlphaFoldDB" id="A0A848M877"/>
<proteinExistence type="predicted"/>
<gene>
    <name evidence="2" type="ORF">HII30_11870</name>
</gene>
<reference evidence="2 3" key="1">
    <citation type="submission" date="2020-04" db="EMBL/GenBank/DDBJ databases">
        <title>Paenibacillus algicola sp. nov., a novel marine bacterium producing alginate lyase.</title>
        <authorList>
            <person name="Huang H."/>
        </authorList>
    </citation>
    <scope>NUCLEOTIDE SEQUENCE [LARGE SCALE GENOMIC DNA]</scope>
    <source>
        <strain evidence="2 3">L7-75</strain>
    </source>
</reference>
<comment type="caution">
    <text evidence="2">The sequence shown here is derived from an EMBL/GenBank/DDBJ whole genome shotgun (WGS) entry which is preliminary data.</text>
</comment>
<sequence>MKDKTLMNDPYKSASEEQKDTPFRSVDDILAYYGNLHGTDYTVSEETSG</sequence>
<evidence type="ECO:0000313" key="2">
    <source>
        <dbReference type="EMBL" id="NMO96469.1"/>
    </source>
</evidence>
<dbReference type="Proteomes" id="UP000565468">
    <property type="component" value="Unassembled WGS sequence"/>
</dbReference>
<evidence type="ECO:0000256" key="1">
    <source>
        <dbReference type="SAM" id="MobiDB-lite"/>
    </source>
</evidence>
<dbReference type="RefSeq" id="WP_169505263.1">
    <property type="nucleotide sequence ID" value="NZ_JABBPN010000010.1"/>
</dbReference>
<keyword evidence="3" id="KW-1185">Reference proteome</keyword>
<dbReference type="EMBL" id="JABBPN010000010">
    <property type="protein sequence ID" value="NMO96469.1"/>
    <property type="molecule type" value="Genomic_DNA"/>
</dbReference>
<evidence type="ECO:0000313" key="3">
    <source>
        <dbReference type="Proteomes" id="UP000565468"/>
    </source>
</evidence>
<organism evidence="2 3">
    <name type="scientific">Paenibacillus lemnae</name>
    <dbReference type="NCBI Taxonomy" id="1330551"/>
    <lineage>
        <taxon>Bacteria</taxon>
        <taxon>Bacillati</taxon>
        <taxon>Bacillota</taxon>
        <taxon>Bacilli</taxon>
        <taxon>Bacillales</taxon>
        <taxon>Paenibacillaceae</taxon>
        <taxon>Paenibacillus</taxon>
    </lineage>
</organism>